<evidence type="ECO:0000256" key="1">
    <source>
        <dbReference type="SAM" id="SignalP"/>
    </source>
</evidence>
<dbReference type="Proteomes" id="UP000574390">
    <property type="component" value="Unassembled WGS sequence"/>
</dbReference>
<comment type="caution">
    <text evidence="2">The sequence shown here is derived from an EMBL/GenBank/DDBJ whole genome shotgun (WGS) entry which is preliminary data.</text>
</comment>
<name>A0A7J6TSD0_PEROL</name>
<accession>A0A7J6TSD0</accession>
<sequence length="188" mass="20841">MTTVAHPPKLLLVAVLLAMGSSFQVNEGDDGSCYVDAGKGRRATFRWNPSRSQTSLFDRAKRSVDITYLSCNGTIGVDPELANNATLGWVPSVEAVADRVDNGQDSSRSAMCKLAVEVMAKENMRIKKRADNTKIMKKLCGIVNCYTEMPEAEFRNYEREARQRHCDRCFECMGLFCQCLGSVLQALA</sequence>
<evidence type="ECO:0000313" key="2">
    <source>
        <dbReference type="EMBL" id="KAF4747697.1"/>
    </source>
</evidence>
<protein>
    <submittedName>
        <fullName evidence="2">Uncharacterized protein</fullName>
    </submittedName>
</protein>
<keyword evidence="1" id="KW-0732">Signal</keyword>
<proteinExistence type="predicted"/>
<evidence type="ECO:0000313" key="3">
    <source>
        <dbReference type="Proteomes" id="UP000574390"/>
    </source>
</evidence>
<dbReference type="EMBL" id="JABANM010005385">
    <property type="protein sequence ID" value="KAF4747697.1"/>
    <property type="molecule type" value="Genomic_DNA"/>
</dbReference>
<feature type="chain" id="PRO_5029461476" evidence="1">
    <location>
        <begin position="23"/>
        <end position="188"/>
    </location>
</feature>
<dbReference type="AlphaFoldDB" id="A0A7J6TSD0"/>
<gene>
    <name evidence="2" type="ORF">FOZ62_023564</name>
</gene>
<feature type="signal peptide" evidence="1">
    <location>
        <begin position="1"/>
        <end position="22"/>
    </location>
</feature>
<reference evidence="2 3" key="1">
    <citation type="submission" date="2020-04" db="EMBL/GenBank/DDBJ databases">
        <title>Perkinsus olseni comparative genomics.</title>
        <authorList>
            <person name="Bogema D.R."/>
        </authorList>
    </citation>
    <scope>NUCLEOTIDE SEQUENCE [LARGE SCALE GENOMIC DNA]</scope>
    <source>
        <strain evidence="2">ATCC PRA-205</strain>
    </source>
</reference>
<organism evidence="2 3">
    <name type="scientific">Perkinsus olseni</name>
    <name type="common">Perkinsus atlanticus</name>
    <dbReference type="NCBI Taxonomy" id="32597"/>
    <lineage>
        <taxon>Eukaryota</taxon>
        <taxon>Sar</taxon>
        <taxon>Alveolata</taxon>
        <taxon>Perkinsozoa</taxon>
        <taxon>Perkinsea</taxon>
        <taxon>Perkinsida</taxon>
        <taxon>Perkinsidae</taxon>
        <taxon>Perkinsus</taxon>
    </lineage>
</organism>